<evidence type="ECO:0000313" key="1">
    <source>
        <dbReference type="EMBL" id="QHT30478.1"/>
    </source>
</evidence>
<reference evidence="1" key="1">
    <citation type="journal article" date="2020" name="Nature">
        <title>Giant virus diversity and host interactions through global metagenomics.</title>
        <authorList>
            <person name="Schulz F."/>
            <person name="Roux S."/>
            <person name="Paez-Espino D."/>
            <person name="Jungbluth S."/>
            <person name="Walsh D.A."/>
            <person name="Denef V.J."/>
            <person name="McMahon K.D."/>
            <person name="Konstantinidis K.T."/>
            <person name="Eloe-Fadrosh E.A."/>
            <person name="Kyrpides N.C."/>
            <person name="Woyke T."/>
        </authorList>
    </citation>
    <scope>NUCLEOTIDE SEQUENCE</scope>
    <source>
        <strain evidence="1">GVMAG-M-3300009151-35</strain>
    </source>
</reference>
<sequence>MSNLNLAFYSYFFGSNDNPGFAIPIIENLKYKCYYYTNNKTIFEKLKETNWIGIFIEKEFEDDIYSCNMFGKHLKAMPQEYKEIKDYDYLFFFDSKFPELNEKFIEDNIQKYFINDNKALLLRYHPCITNHVMYEFNLSMFQPRYYNERERYYNYIQKQVALGFKDIDDYHCATSYLLRNMKHPKIIELNSTWYNNIQECGIQCQISFFFVKQLFKNYIVPIKERPFKDINTTLYY</sequence>
<accession>A0A6C0ENA1</accession>
<evidence type="ECO:0008006" key="2">
    <source>
        <dbReference type="Google" id="ProtNLM"/>
    </source>
</evidence>
<protein>
    <recommendedName>
        <fullName evidence="2">DUF616 domain-containing protein</fullName>
    </recommendedName>
</protein>
<organism evidence="1">
    <name type="scientific">viral metagenome</name>
    <dbReference type="NCBI Taxonomy" id="1070528"/>
    <lineage>
        <taxon>unclassified sequences</taxon>
        <taxon>metagenomes</taxon>
        <taxon>organismal metagenomes</taxon>
    </lineage>
</organism>
<dbReference type="EMBL" id="MN738902">
    <property type="protein sequence ID" value="QHT30478.1"/>
    <property type="molecule type" value="Genomic_DNA"/>
</dbReference>
<dbReference type="AlphaFoldDB" id="A0A6C0ENA1"/>
<proteinExistence type="predicted"/>
<name>A0A6C0ENA1_9ZZZZ</name>